<feature type="signal peptide" evidence="3">
    <location>
        <begin position="1"/>
        <end position="19"/>
    </location>
</feature>
<dbReference type="PANTHER" id="PTHR11014">
    <property type="entry name" value="PEPTIDASE M20 FAMILY MEMBER"/>
    <property type="match status" value="1"/>
</dbReference>
<dbReference type="SUPFAM" id="SSF55031">
    <property type="entry name" value="Bacterial exopeptidase dimerisation domain"/>
    <property type="match status" value="1"/>
</dbReference>
<feature type="binding site" evidence="2">
    <location>
        <position position="168"/>
    </location>
    <ligand>
        <name>Mn(2+)</name>
        <dbReference type="ChEBI" id="CHEBI:29035"/>
        <label>2</label>
    </ligand>
</feature>
<dbReference type="NCBIfam" id="TIGR01891">
    <property type="entry name" value="amidohydrolases"/>
    <property type="match status" value="1"/>
</dbReference>
<dbReference type="GO" id="GO:0050118">
    <property type="term" value="F:N-acetyldiaminopimelate deacetylase activity"/>
    <property type="evidence" value="ECO:0007669"/>
    <property type="project" value="UniProtKB-ARBA"/>
</dbReference>
<dbReference type="GO" id="GO:0046872">
    <property type="term" value="F:metal ion binding"/>
    <property type="evidence" value="ECO:0007669"/>
    <property type="project" value="UniProtKB-KW"/>
</dbReference>
<evidence type="ECO:0000313" key="5">
    <source>
        <dbReference type="EMBL" id="TDX01142.1"/>
    </source>
</evidence>
<comment type="caution">
    <text evidence="5">The sequence shown here is derived from an EMBL/GenBank/DDBJ whole genome shotgun (WGS) entry which is preliminary data.</text>
</comment>
<dbReference type="InterPro" id="IPR017439">
    <property type="entry name" value="Amidohydrolase"/>
</dbReference>
<dbReference type="GO" id="GO:0019877">
    <property type="term" value="P:diaminopimelate biosynthetic process"/>
    <property type="evidence" value="ECO:0007669"/>
    <property type="project" value="UniProtKB-ARBA"/>
</dbReference>
<reference evidence="5 6" key="1">
    <citation type="submission" date="2019-03" db="EMBL/GenBank/DDBJ databases">
        <title>Genomic Encyclopedia of Type Strains, Phase IV (KMG-IV): sequencing the most valuable type-strain genomes for metagenomic binning, comparative biology and taxonomic classification.</title>
        <authorList>
            <person name="Goeker M."/>
        </authorList>
    </citation>
    <scope>NUCLEOTIDE SEQUENCE [LARGE SCALE GENOMIC DNA]</scope>
    <source>
        <strain evidence="5 6">DSM 100059</strain>
    </source>
</reference>
<keyword evidence="1 5" id="KW-0378">Hydrolase</keyword>
<dbReference type="FunFam" id="3.30.70.360:FF:000001">
    <property type="entry name" value="N-acetyldiaminopimelate deacetylase"/>
    <property type="match status" value="1"/>
</dbReference>
<evidence type="ECO:0000259" key="4">
    <source>
        <dbReference type="Pfam" id="PF07687"/>
    </source>
</evidence>
<feature type="domain" description="Peptidase M20 dimerisation" evidence="4">
    <location>
        <begin position="222"/>
        <end position="317"/>
    </location>
</feature>
<dbReference type="OrthoDB" id="9776731at2"/>
<proteinExistence type="predicted"/>
<dbReference type="EMBL" id="SODV01000001">
    <property type="protein sequence ID" value="TDX01142.1"/>
    <property type="molecule type" value="Genomic_DNA"/>
</dbReference>
<dbReference type="InterPro" id="IPR011650">
    <property type="entry name" value="Peptidase_M20_dimer"/>
</dbReference>
<comment type="cofactor">
    <cofactor evidence="2">
        <name>Mn(2+)</name>
        <dbReference type="ChEBI" id="CHEBI:29035"/>
    </cofactor>
    <text evidence="2">The Mn(2+) ion enhances activity.</text>
</comment>
<keyword evidence="3" id="KW-0732">Signal</keyword>
<dbReference type="Pfam" id="PF01546">
    <property type="entry name" value="Peptidase_M20"/>
    <property type="match status" value="1"/>
</dbReference>
<feature type="chain" id="PRO_5020676454" evidence="3">
    <location>
        <begin position="20"/>
        <end position="433"/>
    </location>
</feature>
<keyword evidence="6" id="KW-1185">Reference proteome</keyword>
<dbReference type="AlphaFoldDB" id="A0A4R8DSB4"/>
<dbReference type="PIRSF" id="PIRSF005962">
    <property type="entry name" value="Pept_M20D_amidohydro"/>
    <property type="match status" value="1"/>
</dbReference>
<evidence type="ECO:0000256" key="3">
    <source>
        <dbReference type="SAM" id="SignalP"/>
    </source>
</evidence>
<feature type="binding site" evidence="2">
    <location>
        <position position="402"/>
    </location>
    <ligand>
        <name>Mn(2+)</name>
        <dbReference type="ChEBI" id="CHEBI:29035"/>
        <label>2</label>
    </ligand>
</feature>
<dbReference type="InterPro" id="IPR002933">
    <property type="entry name" value="Peptidase_M20"/>
</dbReference>
<dbReference type="Gene3D" id="3.30.70.360">
    <property type="match status" value="1"/>
</dbReference>
<evidence type="ECO:0000313" key="6">
    <source>
        <dbReference type="Proteomes" id="UP000294498"/>
    </source>
</evidence>
<dbReference type="SUPFAM" id="SSF53187">
    <property type="entry name" value="Zn-dependent exopeptidases"/>
    <property type="match status" value="1"/>
</dbReference>
<dbReference type="Pfam" id="PF07687">
    <property type="entry name" value="M20_dimer"/>
    <property type="match status" value="1"/>
</dbReference>
<keyword evidence="2" id="KW-0464">Manganese</keyword>
<evidence type="ECO:0000256" key="1">
    <source>
        <dbReference type="ARBA" id="ARBA00022801"/>
    </source>
</evidence>
<protein>
    <submittedName>
        <fullName evidence="5">Amidohydrolase</fullName>
    </submittedName>
</protein>
<feature type="binding site" evidence="2">
    <location>
        <position position="132"/>
    </location>
    <ligand>
        <name>Mn(2+)</name>
        <dbReference type="ChEBI" id="CHEBI:29035"/>
        <label>2</label>
    </ligand>
</feature>
<dbReference type="PANTHER" id="PTHR11014:SF63">
    <property type="entry name" value="METALLOPEPTIDASE, PUTATIVE (AFU_ORTHOLOGUE AFUA_6G09600)-RELATED"/>
    <property type="match status" value="1"/>
</dbReference>
<name>A0A4R8DSB4_9BACT</name>
<dbReference type="InterPro" id="IPR036264">
    <property type="entry name" value="Bact_exopeptidase_dim_dom"/>
</dbReference>
<keyword evidence="2" id="KW-0479">Metal-binding</keyword>
<dbReference type="RefSeq" id="WP_133993437.1">
    <property type="nucleotide sequence ID" value="NZ_SODV01000001.1"/>
</dbReference>
<sequence>MSLKPLLLLLACLPLAAGAQDLTKVLRDQATNLLPQVIEWRRALHQHPELSDQEVKTSSFVVDHLQQLGMDIHTEVGGHGVVAVLQGKKPGPVIALRADMDALPVTEKVDLPFASHDSAEYNGQTVGVMHACGHDAHTAMLLGVATILANMRDKLPGTVVFIFQPCEEGAPAGMPGGAARMISQGALDNPKVDVIFGLHIQAAIPIGDIVYKPGSFMASADQFNVHITGKSAHGSQPWQSIDPIVVAAQIITGLQTIVSRQEDISKAPVVISVGSIHSGLRFNIIPETADLVGTIRTLDPAMQQDVHERLQRTVTDIAAASGAKADVAIDTKTLVTVNDSSLTYQMLPSLEKAAGADHVHLAPAGFMFAEDFSFYGQKVPAMFFFLGGLPAGADPAKAAPHHTDKFYIDDSRLDVGVLAFCQLVFDYAKLHRR</sequence>
<dbReference type="Proteomes" id="UP000294498">
    <property type="component" value="Unassembled WGS sequence"/>
</dbReference>
<evidence type="ECO:0000256" key="2">
    <source>
        <dbReference type="PIRSR" id="PIRSR005962-1"/>
    </source>
</evidence>
<accession>A0A4R8DSB4</accession>
<dbReference type="Gene3D" id="3.40.630.10">
    <property type="entry name" value="Zn peptidases"/>
    <property type="match status" value="1"/>
</dbReference>
<feature type="binding site" evidence="2">
    <location>
        <position position="134"/>
    </location>
    <ligand>
        <name>Mn(2+)</name>
        <dbReference type="ChEBI" id="CHEBI:29035"/>
        <label>2</label>
    </ligand>
</feature>
<organism evidence="5 6">
    <name type="scientific">Dinghuibacter silviterrae</name>
    <dbReference type="NCBI Taxonomy" id="1539049"/>
    <lineage>
        <taxon>Bacteria</taxon>
        <taxon>Pseudomonadati</taxon>
        <taxon>Bacteroidota</taxon>
        <taxon>Chitinophagia</taxon>
        <taxon>Chitinophagales</taxon>
        <taxon>Chitinophagaceae</taxon>
        <taxon>Dinghuibacter</taxon>
    </lineage>
</organism>
<gene>
    <name evidence="5" type="ORF">EDB95_2173</name>
</gene>
<feature type="binding site" evidence="2">
    <location>
        <position position="199"/>
    </location>
    <ligand>
        <name>Mn(2+)</name>
        <dbReference type="ChEBI" id="CHEBI:29035"/>
        <label>2</label>
    </ligand>
</feature>